<comment type="caution">
    <text evidence="1">The sequence shown here is derived from an EMBL/GenBank/DDBJ whole genome shotgun (WGS) entry which is preliminary data.</text>
</comment>
<dbReference type="EMBL" id="CAJVRM010000103">
    <property type="protein sequence ID" value="CAG8974400.1"/>
    <property type="molecule type" value="Genomic_DNA"/>
</dbReference>
<reference evidence="1" key="1">
    <citation type="submission" date="2021-07" db="EMBL/GenBank/DDBJ databases">
        <authorList>
            <person name="Durling M."/>
        </authorList>
    </citation>
    <scope>NUCLEOTIDE SEQUENCE</scope>
</reference>
<keyword evidence="2" id="KW-1185">Reference proteome</keyword>
<proteinExistence type="predicted"/>
<sequence length="65" mass="7089">MILVTRGELGSDLRRSMAITVTGKYSIAPVLVLAVRVEQAVVSEAKRHEIIIIRSPLGFASLNKN</sequence>
<dbReference type="Proteomes" id="UP000701801">
    <property type="component" value="Unassembled WGS sequence"/>
</dbReference>
<evidence type="ECO:0000313" key="2">
    <source>
        <dbReference type="Proteomes" id="UP000701801"/>
    </source>
</evidence>
<evidence type="ECO:0000313" key="1">
    <source>
        <dbReference type="EMBL" id="CAG8974400.1"/>
    </source>
</evidence>
<name>A0A9N9PZZ1_9HELO</name>
<organism evidence="1 2">
    <name type="scientific">Hymenoscyphus albidus</name>
    <dbReference type="NCBI Taxonomy" id="595503"/>
    <lineage>
        <taxon>Eukaryota</taxon>
        <taxon>Fungi</taxon>
        <taxon>Dikarya</taxon>
        <taxon>Ascomycota</taxon>
        <taxon>Pezizomycotina</taxon>
        <taxon>Leotiomycetes</taxon>
        <taxon>Helotiales</taxon>
        <taxon>Helotiaceae</taxon>
        <taxon>Hymenoscyphus</taxon>
    </lineage>
</organism>
<gene>
    <name evidence="1" type="ORF">HYALB_00010040</name>
</gene>
<protein>
    <submittedName>
        <fullName evidence="1">Uncharacterized protein</fullName>
    </submittedName>
</protein>
<dbReference type="AlphaFoldDB" id="A0A9N9PZZ1"/>
<accession>A0A9N9PZZ1</accession>